<organism evidence="8 9">
    <name type="scientific">Littorina saxatilis</name>
    <dbReference type="NCBI Taxonomy" id="31220"/>
    <lineage>
        <taxon>Eukaryota</taxon>
        <taxon>Metazoa</taxon>
        <taxon>Spiralia</taxon>
        <taxon>Lophotrochozoa</taxon>
        <taxon>Mollusca</taxon>
        <taxon>Gastropoda</taxon>
        <taxon>Caenogastropoda</taxon>
        <taxon>Littorinimorpha</taxon>
        <taxon>Littorinoidea</taxon>
        <taxon>Littorinidae</taxon>
        <taxon>Littorina</taxon>
    </lineage>
</organism>
<comment type="subunit">
    <text evidence="1">G proteins are composed of 3 units; alpha, beta and gamma. The alpha chain contains the guanine nucleotide binding site.</text>
</comment>
<dbReference type="GO" id="GO:0003924">
    <property type="term" value="F:GTPase activity"/>
    <property type="evidence" value="ECO:0007669"/>
    <property type="project" value="InterPro"/>
</dbReference>
<comment type="caution">
    <text evidence="8">The sequence shown here is derived from an EMBL/GenBank/DDBJ whole genome shotgun (WGS) entry which is preliminary data.</text>
</comment>
<dbReference type="SMART" id="SM00275">
    <property type="entry name" value="G_alpha"/>
    <property type="match status" value="1"/>
</dbReference>
<dbReference type="PRINTS" id="PR00318">
    <property type="entry name" value="GPROTEINA"/>
</dbReference>
<evidence type="ECO:0000256" key="6">
    <source>
        <dbReference type="PIRSR" id="PIRSR601019-1"/>
    </source>
</evidence>
<dbReference type="GO" id="GO:0005834">
    <property type="term" value="C:heterotrimeric G-protein complex"/>
    <property type="evidence" value="ECO:0007669"/>
    <property type="project" value="TreeGrafter"/>
</dbReference>
<dbReference type="GO" id="GO:0046872">
    <property type="term" value="F:metal ion binding"/>
    <property type="evidence" value="ECO:0007669"/>
    <property type="project" value="UniProtKB-KW"/>
</dbReference>
<dbReference type="PANTHER" id="PTHR10218">
    <property type="entry name" value="GTP-BINDING PROTEIN ALPHA SUBUNIT"/>
    <property type="match status" value="1"/>
</dbReference>
<dbReference type="EMBL" id="JBAMIC010000003">
    <property type="protein sequence ID" value="KAK7110654.1"/>
    <property type="molecule type" value="Genomic_DNA"/>
</dbReference>
<feature type="binding site" evidence="6">
    <location>
        <begin position="317"/>
        <end position="320"/>
    </location>
    <ligand>
        <name>GTP</name>
        <dbReference type="ChEBI" id="CHEBI:37565"/>
    </ligand>
</feature>
<evidence type="ECO:0000256" key="4">
    <source>
        <dbReference type="ARBA" id="ARBA00023134"/>
    </source>
</evidence>
<evidence type="ECO:0000256" key="3">
    <source>
        <dbReference type="ARBA" id="ARBA00022741"/>
    </source>
</evidence>
<dbReference type="CDD" id="cd00066">
    <property type="entry name" value="G-alpha"/>
    <property type="match status" value="1"/>
</dbReference>
<feature type="binding site" evidence="7">
    <location>
        <position position="229"/>
    </location>
    <ligand>
        <name>Mg(2+)</name>
        <dbReference type="ChEBI" id="CHEBI:18420"/>
    </ligand>
</feature>
<proteinExistence type="predicted"/>
<dbReference type="PROSITE" id="PS51882">
    <property type="entry name" value="G_ALPHA"/>
    <property type="match status" value="1"/>
</dbReference>
<feature type="binding site" evidence="7">
    <location>
        <position position="57"/>
    </location>
    <ligand>
        <name>Mg(2+)</name>
        <dbReference type="ChEBI" id="CHEBI:18420"/>
    </ligand>
</feature>
<keyword evidence="9" id="KW-1185">Reference proteome</keyword>
<sequence>MAVTIRKKTFTLSAMNKGGRAALARSKSIDHQIDEDRERMQKEVQLLILGSAGAGKSTFIKQLRLHYGDRFPEQTRSQFTQYVLYNVTCALHIIMDQMELMGIKYDNQQNQQKAAELREKHPRISLDTILRRYKEEEDRCQKICPSMSRADVRHRLTLLDVYVPHVADVTLLQQLWTDCGVQCCYARRLKFPRKTLTPTYEYFLENVDRILTTDYVPAIQDILHIRWPTLGMQEHVFTMDHLLFKVIDVAGQKSLRKKWIHFFEGVTAVLFFVALSGYDEAVEEEPSMNMMQDSLQAFHEVSHNHFLEKTDFILFLNKKDIFVNHIQVTGLTKCFPHYKGPPHSAEDSLRFIKDQFIQHKPGHKQMYTHLTCAVDVPHMRDVLTSVMDKIVDINVKRSQLH</sequence>
<keyword evidence="5" id="KW-0807">Transducer</keyword>
<evidence type="ECO:0000313" key="9">
    <source>
        <dbReference type="Proteomes" id="UP001374579"/>
    </source>
</evidence>
<dbReference type="InterPro" id="IPR001019">
    <property type="entry name" value="Gprotein_alpha_su"/>
</dbReference>
<feature type="binding site" evidence="6">
    <location>
        <position position="373"/>
    </location>
    <ligand>
        <name>GTP</name>
        <dbReference type="ChEBI" id="CHEBI:37565"/>
    </ligand>
</feature>
<dbReference type="GO" id="GO:0005737">
    <property type="term" value="C:cytoplasm"/>
    <property type="evidence" value="ECO:0007669"/>
    <property type="project" value="TreeGrafter"/>
</dbReference>
<evidence type="ECO:0000256" key="7">
    <source>
        <dbReference type="PIRSR" id="PIRSR601019-2"/>
    </source>
</evidence>
<keyword evidence="2 7" id="KW-0479">Metal-binding</keyword>
<dbReference type="Pfam" id="PF00503">
    <property type="entry name" value="G-alpha"/>
    <property type="match status" value="1"/>
</dbReference>
<evidence type="ECO:0000256" key="2">
    <source>
        <dbReference type="ARBA" id="ARBA00022723"/>
    </source>
</evidence>
<feature type="binding site" evidence="6">
    <location>
        <begin position="223"/>
        <end position="229"/>
    </location>
    <ligand>
        <name>GTP</name>
        <dbReference type="ChEBI" id="CHEBI:37565"/>
    </ligand>
</feature>
<gene>
    <name evidence="8" type="ORF">V1264_014493</name>
</gene>
<evidence type="ECO:0000256" key="1">
    <source>
        <dbReference type="ARBA" id="ARBA00011356"/>
    </source>
</evidence>
<dbReference type="GO" id="GO:0001664">
    <property type="term" value="F:G protein-coupled receptor binding"/>
    <property type="evidence" value="ECO:0007669"/>
    <property type="project" value="TreeGrafter"/>
</dbReference>
<dbReference type="InterPro" id="IPR011025">
    <property type="entry name" value="GproteinA_insert"/>
</dbReference>
<dbReference type="FunFam" id="3.40.50.300:FF:000692">
    <property type="entry name" value="Guanine nucleotide-binding protein subunit alpha"/>
    <property type="match status" value="1"/>
</dbReference>
<dbReference type="AlphaFoldDB" id="A0AAN9BSN8"/>
<dbReference type="Gene3D" id="1.10.400.10">
    <property type="entry name" value="GI Alpha 1, domain 2-like"/>
    <property type="match status" value="1"/>
</dbReference>
<keyword evidence="4 6" id="KW-0342">GTP-binding</keyword>
<keyword evidence="3 6" id="KW-0547">Nucleotide-binding</keyword>
<accession>A0AAN9BSN8</accession>
<dbReference type="GO" id="GO:0007188">
    <property type="term" value="P:adenylate cyclase-modulating G protein-coupled receptor signaling pathway"/>
    <property type="evidence" value="ECO:0007669"/>
    <property type="project" value="TreeGrafter"/>
</dbReference>
<evidence type="ECO:0000256" key="5">
    <source>
        <dbReference type="ARBA" id="ARBA00023224"/>
    </source>
</evidence>
<reference evidence="8 9" key="1">
    <citation type="submission" date="2024-02" db="EMBL/GenBank/DDBJ databases">
        <title>Chromosome-scale genome assembly of the rough periwinkle Littorina saxatilis.</title>
        <authorList>
            <person name="De Jode A."/>
            <person name="Faria R."/>
            <person name="Formenti G."/>
            <person name="Sims Y."/>
            <person name="Smith T.P."/>
            <person name="Tracey A."/>
            <person name="Wood J.M.D."/>
            <person name="Zagrodzka Z.B."/>
            <person name="Johannesson K."/>
            <person name="Butlin R.K."/>
            <person name="Leder E.H."/>
        </authorList>
    </citation>
    <scope>NUCLEOTIDE SEQUENCE [LARGE SCALE GENOMIC DNA]</scope>
    <source>
        <strain evidence="8">Snail1</strain>
        <tissue evidence="8">Muscle</tissue>
    </source>
</reference>
<dbReference type="SUPFAM" id="SSF52540">
    <property type="entry name" value="P-loop containing nucleoside triphosphate hydrolases"/>
    <property type="match status" value="1"/>
</dbReference>
<dbReference type="GO" id="GO:0031683">
    <property type="term" value="F:G-protein beta/gamma-subunit complex binding"/>
    <property type="evidence" value="ECO:0007669"/>
    <property type="project" value="InterPro"/>
</dbReference>
<keyword evidence="7" id="KW-0460">Magnesium</keyword>
<dbReference type="Gene3D" id="3.40.50.300">
    <property type="entry name" value="P-loop containing nucleotide triphosphate hydrolases"/>
    <property type="match status" value="1"/>
</dbReference>
<protein>
    <submittedName>
        <fullName evidence="8">Uncharacterized protein</fullName>
    </submittedName>
</protein>
<dbReference type="GO" id="GO:0005525">
    <property type="term" value="F:GTP binding"/>
    <property type="evidence" value="ECO:0007669"/>
    <property type="project" value="UniProtKB-KW"/>
</dbReference>
<dbReference type="InterPro" id="IPR027417">
    <property type="entry name" value="P-loop_NTPase"/>
</dbReference>
<dbReference type="PANTHER" id="PTHR10218:SF302">
    <property type="entry name" value="GUANINE NUCLEOTIDE-BINDING PROTEIN ALPHA-5 SUBUNIT"/>
    <property type="match status" value="1"/>
</dbReference>
<evidence type="ECO:0000313" key="8">
    <source>
        <dbReference type="EMBL" id="KAK7110654.1"/>
    </source>
</evidence>
<dbReference type="SUPFAM" id="SSF47895">
    <property type="entry name" value="Transducin (alpha subunit), insertion domain"/>
    <property type="match status" value="1"/>
</dbReference>
<dbReference type="Proteomes" id="UP001374579">
    <property type="component" value="Unassembled WGS sequence"/>
</dbReference>
<name>A0AAN9BSN8_9CAEN</name>
<feature type="binding site" evidence="6">
    <location>
        <begin position="248"/>
        <end position="252"/>
    </location>
    <ligand>
        <name>GTP</name>
        <dbReference type="ChEBI" id="CHEBI:37565"/>
    </ligand>
</feature>